<feature type="region of interest" description="Disordered" evidence="1">
    <location>
        <begin position="37"/>
        <end position="56"/>
    </location>
</feature>
<evidence type="ECO:0000313" key="2">
    <source>
        <dbReference type="EMBL" id="MEQ2251932.1"/>
    </source>
</evidence>
<proteinExistence type="predicted"/>
<accession>A0ABV0V734</accession>
<feature type="compositionally biased region" description="Polar residues" evidence="1">
    <location>
        <begin position="45"/>
        <end position="56"/>
    </location>
</feature>
<name>A0ABV0V734_9TELE</name>
<sequence length="99" mass="11560">MEQIHAWMSHNFRQPDKNKTEIIILEKHHAVTTTPGLRHYHKKQPSNNSGRGSEASILQYSYKDTREGETMMCDCGDTEQAIIRIYVCKSHVVSFRWLI</sequence>
<evidence type="ECO:0000256" key="1">
    <source>
        <dbReference type="SAM" id="MobiDB-lite"/>
    </source>
</evidence>
<dbReference type="EMBL" id="JAHRIQ010094161">
    <property type="protein sequence ID" value="MEQ2251932.1"/>
    <property type="molecule type" value="Genomic_DNA"/>
</dbReference>
<reference evidence="2 3" key="1">
    <citation type="submission" date="2021-06" db="EMBL/GenBank/DDBJ databases">
        <authorList>
            <person name="Palmer J.M."/>
        </authorList>
    </citation>
    <scope>NUCLEOTIDE SEQUENCE [LARGE SCALE GENOMIC DNA]</scope>
    <source>
        <strain evidence="3">if_2019</strain>
        <tissue evidence="2">Muscle</tissue>
    </source>
</reference>
<dbReference type="Proteomes" id="UP001482620">
    <property type="component" value="Unassembled WGS sequence"/>
</dbReference>
<organism evidence="2 3">
    <name type="scientific">Ilyodon furcidens</name>
    <name type="common">goldbreast splitfin</name>
    <dbReference type="NCBI Taxonomy" id="33524"/>
    <lineage>
        <taxon>Eukaryota</taxon>
        <taxon>Metazoa</taxon>
        <taxon>Chordata</taxon>
        <taxon>Craniata</taxon>
        <taxon>Vertebrata</taxon>
        <taxon>Euteleostomi</taxon>
        <taxon>Actinopterygii</taxon>
        <taxon>Neopterygii</taxon>
        <taxon>Teleostei</taxon>
        <taxon>Neoteleostei</taxon>
        <taxon>Acanthomorphata</taxon>
        <taxon>Ovalentaria</taxon>
        <taxon>Atherinomorphae</taxon>
        <taxon>Cyprinodontiformes</taxon>
        <taxon>Goodeidae</taxon>
        <taxon>Ilyodon</taxon>
    </lineage>
</organism>
<protein>
    <submittedName>
        <fullName evidence="2">Uncharacterized protein</fullName>
    </submittedName>
</protein>
<evidence type="ECO:0000313" key="3">
    <source>
        <dbReference type="Proteomes" id="UP001482620"/>
    </source>
</evidence>
<keyword evidence="3" id="KW-1185">Reference proteome</keyword>
<comment type="caution">
    <text evidence="2">The sequence shown here is derived from an EMBL/GenBank/DDBJ whole genome shotgun (WGS) entry which is preliminary data.</text>
</comment>
<gene>
    <name evidence="2" type="ORF">ILYODFUR_016312</name>
</gene>